<reference evidence="1 2" key="1">
    <citation type="submission" date="2015-09" db="EMBL/GenBank/DDBJ databases">
        <title>Host preference determinants of Valsa canker pathogens revealed by comparative genomics.</title>
        <authorList>
            <person name="Yin Z."/>
            <person name="Huang L."/>
        </authorList>
    </citation>
    <scope>NUCLEOTIDE SEQUENCE [LARGE SCALE GENOMIC DNA]</scope>
    <source>
        <strain evidence="1 2">YSFL</strain>
    </source>
</reference>
<comment type="caution">
    <text evidence="1">The sequence shown here is derived from an EMBL/GenBank/DDBJ whole genome shotgun (WGS) entry which is preliminary data.</text>
</comment>
<protein>
    <submittedName>
        <fullName evidence="1">Uncharacterized protein</fullName>
    </submittedName>
</protein>
<sequence>MSSHLTQALFHPSLFILRIRTQYNSSDLPPYALIIKASASPRSILRSDSQGLLSKNVVGHVREYNPSMTHRTKLSIAAASEFSRSPRSRSTWWVA</sequence>
<name>A0A423WG35_CYTCH</name>
<dbReference type="AlphaFoldDB" id="A0A423WG35"/>
<evidence type="ECO:0000313" key="1">
    <source>
        <dbReference type="EMBL" id="ROW02367.1"/>
    </source>
</evidence>
<evidence type="ECO:0000313" key="2">
    <source>
        <dbReference type="Proteomes" id="UP000284375"/>
    </source>
</evidence>
<keyword evidence="2" id="KW-1185">Reference proteome</keyword>
<dbReference type="Proteomes" id="UP000284375">
    <property type="component" value="Unassembled WGS sequence"/>
</dbReference>
<dbReference type="EMBL" id="LJZO01000005">
    <property type="protein sequence ID" value="ROW02367.1"/>
    <property type="molecule type" value="Genomic_DNA"/>
</dbReference>
<organism evidence="1 2">
    <name type="scientific">Cytospora chrysosperma</name>
    <name type="common">Cytospora canker fungus</name>
    <name type="synonym">Sphaeria chrysosperma</name>
    <dbReference type="NCBI Taxonomy" id="252740"/>
    <lineage>
        <taxon>Eukaryota</taxon>
        <taxon>Fungi</taxon>
        <taxon>Dikarya</taxon>
        <taxon>Ascomycota</taxon>
        <taxon>Pezizomycotina</taxon>
        <taxon>Sordariomycetes</taxon>
        <taxon>Sordariomycetidae</taxon>
        <taxon>Diaporthales</taxon>
        <taxon>Cytosporaceae</taxon>
        <taxon>Cytospora</taxon>
    </lineage>
</organism>
<proteinExistence type="predicted"/>
<accession>A0A423WG35</accession>
<gene>
    <name evidence="1" type="ORF">VSDG_02438</name>
</gene>